<dbReference type="GO" id="GO:0008270">
    <property type="term" value="F:zinc ion binding"/>
    <property type="evidence" value="ECO:0007669"/>
    <property type="project" value="UniProtKB-UniRule"/>
</dbReference>
<dbReference type="GO" id="GO:0005525">
    <property type="term" value="F:GTP binding"/>
    <property type="evidence" value="ECO:0007669"/>
    <property type="project" value="UniProtKB-KW"/>
</dbReference>
<evidence type="ECO:0000256" key="3">
    <source>
        <dbReference type="ARBA" id="ARBA00008085"/>
    </source>
</evidence>
<keyword evidence="6 7" id="KW-0378">Hydrolase</keyword>
<dbReference type="OrthoDB" id="9801207at2"/>
<reference evidence="9 10" key="1">
    <citation type="journal article" date="2011" name="J. Bacteriol.">
        <title>Genome sequence of Methyloversatilis universalis FAM5T, a methylotrophic representative of the order Rhodocyclales.</title>
        <authorList>
            <person name="Kittichotirat W."/>
            <person name="Good N.M."/>
            <person name="Hall R."/>
            <person name="Bringel F."/>
            <person name="Lajus A."/>
            <person name="Medigue C."/>
            <person name="Smalley N.E."/>
            <person name="Beck D."/>
            <person name="Bumgarner R."/>
            <person name="Vuilleumier S."/>
            <person name="Kalyuzhnaya M.G."/>
        </authorList>
    </citation>
    <scope>NUCLEOTIDE SEQUENCE [LARGE SCALE GENOMIC DNA]</scope>
    <source>
        <strain evidence="10">ATCC BAA-1314 / JCM 13912 / FAM5</strain>
    </source>
</reference>
<dbReference type="InterPro" id="IPR001474">
    <property type="entry name" value="GTP_CycHdrlase_I"/>
</dbReference>
<dbReference type="AlphaFoldDB" id="F5RDN6"/>
<comment type="catalytic activity">
    <reaction evidence="1 7">
        <text>GTP + H2O = 7,8-dihydroneopterin 3'-triphosphate + formate + H(+)</text>
        <dbReference type="Rhea" id="RHEA:17473"/>
        <dbReference type="ChEBI" id="CHEBI:15377"/>
        <dbReference type="ChEBI" id="CHEBI:15378"/>
        <dbReference type="ChEBI" id="CHEBI:15740"/>
        <dbReference type="ChEBI" id="CHEBI:37565"/>
        <dbReference type="ChEBI" id="CHEBI:58462"/>
        <dbReference type="EC" id="3.5.4.16"/>
    </reaction>
</comment>
<feature type="domain" description="GTP cyclohydrolase I" evidence="8">
    <location>
        <begin position="15"/>
        <end position="192"/>
    </location>
</feature>
<dbReference type="UniPathway" id="UPA00848">
    <property type="reaction ID" value="UER00151"/>
</dbReference>
<dbReference type="FunFam" id="3.30.1130.10:FF:000001">
    <property type="entry name" value="GTP cyclohydrolase 1"/>
    <property type="match status" value="1"/>
</dbReference>
<dbReference type="InterPro" id="IPR043134">
    <property type="entry name" value="GTP-CH-I_N"/>
</dbReference>
<dbReference type="Gene3D" id="3.30.1130.10">
    <property type="match status" value="1"/>
</dbReference>
<protein>
    <recommendedName>
        <fullName evidence="7">GTP cyclohydrolase 1</fullName>
        <ecNumber evidence="7">3.5.4.16</ecNumber>
    </recommendedName>
    <alternativeName>
        <fullName evidence="7">GTP cyclohydrolase I</fullName>
        <shortName evidence="7">GTP-CH-I</shortName>
    </alternativeName>
</protein>
<dbReference type="STRING" id="1000565.METUNv1_02403"/>
<keyword evidence="7" id="KW-0342">GTP-binding</keyword>
<dbReference type="GO" id="GO:0006730">
    <property type="term" value="P:one-carbon metabolic process"/>
    <property type="evidence" value="ECO:0007669"/>
    <property type="project" value="UniProtKB-UniRule"/>
</dbReference>
<proteinExistence type="inferred from homology"/>
<evidence type="ECO:0000256" key="2">
    <source>
        <dbReference type="ARBA" id="ARBA00005080"/>
    </source>
</evidence>
<comment type="pathway">
    <text evidence="2 7">Cofactor biosynthesis; 7,8-dihydroneopterin triphosphate biosynthesis; 7,8-dihydroneopterin triphosphate from GTP: step 1/1.</text>
</comment>
<keyword evidence="10" id="KW-1185">Reference proteome</keyword>
<dbReference type="eggNOG" id="COG0302">
    <property type="taxonomic scope" value="Bacteria"/>
</dbReference>
<dbReference type="InterPro" id="IPR018234">
    <property type="entry name" value="GTP_CycHdrlase_I_CS"/>
</dbReference>
<feature type="binding site" evidence="7">
    <location>
        <position position="156"/>
    </location>
    <ligand>
        <name>Zn(2+)</name>
        <dbReference type="ChEBI" id="CHEBI:29105"/>
    </ligand>
</feature>
<evidence type="ECO:0000313" key="9">
    <source>
        <dbReference type="EMBL" id="EGK71017.1"/>
    </source>
</evidence>
<dbReference type="GO" id="GO:0003934">
    <property type="term" value="F:GTP cyclohydrolase I activity"/>
    <property type="evidence" value="ECO:0007669"/>
    <property type="project" value="UniProtKB-UniRule"/>
</dbReference>
<evidence type="ECO:0000256" key="5">
    <source>
        <dbReference type="ARBA" id="ARBA00022563"/>
    </source>
</evidence>
<organism evidence="9 10">
    <name type="scientific">Methyloversatilis universalis (strain ATCC BAA-1314 / DSM 25237 / JCM 13912 / CCUG 52030 / FAM5)</name>
    <dbReference type="NCBI Taxonomy" id="1000565"/>
    <lineage>
        <taxon>Bacteria</taxon>
        <taxon>Pseudomonadati</taxon>
        <taxon>Pseudomonadota</taxon>
        <taxon>Betaproteobacteria</taxon>
        <taxon>Nitrosomonadales</taxon>
        <taxon>Sterolibacteriaceae</taxon>
        <taxon>Methyloversatilis</taxon>
    </lineage>
</organism>
<keyword evidence="7" id="KW-0862">Zinc</keyword>
<dbReference type="EC" id="3.5.4.16" evidence="7"/>
<evidence type="ECO:0000259" key="8">
    <source>
        <dbReference type="Pfam" id="PF01227"/>
    </source>
</evidence>
<dbReference type="GO" id="GO:0006729">
    <property type="term" value="P:tetrahydrobiopterin biosynthetic process"/>
    <property type="evidence" value="ECO:0007669"/>
    <property type="project" value="TreeGrafter"/>
</dbReference>
<accession>F5RDN6</accession>
<keyword evidence="7" id="KW-0479">Metal-binding</keyword>
<feature type="binding site" evidence="7">
    <location>
        <position position="88"/>
    </location>
    <ligand>
        <name>Zn(2+)</name>
        <dbReference type="ChEBI" id="CHEBI:29105"/>
    </ligand>
</feature>
<feature type="binding site" evidence="7">
    <location>
        <position position="85"/>
    </location>
    <ligand>
        <name>Zn(2+)</name>
        <dbReference type="ChEBI" id="CHEBI:29105"/>
    </ligand>
</feature>
<comment type="subunit">
    <text evidence="7">Homopolymer.</text>
</comment>
<keyword evidence="7" id="KW-0547">Nucleotide-binding</keyword>
<dbReference type="Pfam" id="PF01227">
    <property type="entry name" value="GTP_cyclohydroI"/>
    <property type="match status" value="1"/>
</dbReference>
<dbReference type="InterPro" id="IPR020602">
    <property type="entry name" value="GTP_CycHdrlase_I_dom"/>
</dbReference>
<dbReference type="EMBL" id="AFHG01000052">
    <property type="protein sequence ID" value="EGK71017.1"/>
    <property type="molecule type" value="Genomic_DNA"/>
</dbReference>
<dbReference type="InterPro" id="IPR043133">
    <property type="entry name" value="GTP-CH-I_C/QueF"/>
</dbReference>
<gene>
    <name evidence="7" type="primary">folE</name>
    <name evidence="9" type="ORF">METUNv1_02403</name>
</gene>
<evidence type="ECO:0000256" key="1">
    <source>
        <dbReference type="ARBA" id="ARBA00001052"/>
    </source>
</evidence>
<evidence type="ECO:0000313" key="10">
    <source>
        <dbReference type="Proteomes" id="UP000005019"/>
    </source>
</evidence>
<comment type="similarity">
    <text evidence="3 7">Belongs to the GTP cyclohydrolase I family.</text>
</comment>
<dbReference type="NCBIfam" id="NF006826">
    <property type="entry name" value="PRK09347.1-3"/>
    <property type="match status" value="1"/>
</dbReference>
<evidence type="ECO:0000256" key="6">
    <source>
        <dbReference type="ARBA" id="ARBA00022801"/>
    </source>
</evidence>
<dbReference type="NCBIfam" id="NF006825">
    <property type="entry name" value="PRK09347.1-2"/>
    <property type="match status" value="1"/>
</dbReference>
<keyword evidence="5 7" id="KW-0554">One-carbon metabolism</keyword>
<dbReference type="GO" id="GO:0046654">
    <property type="term" value="P:tetrahydrofolate biosynthetic process"/>
    <property type="evidence" value="ECO:0007669"/>
    <property type="project" value="UniProtKB-UniRule"/>
</dbReference>
<evidence type="ECO:0000256" key="4">
    <source>
        <dbReference type="ARBA" id="ARBA00011857"/>
    </source>
</evidence>
<dbReference type="PANTHER" id="PTHR11109:SF7">
    <property type="entry name" value="GTP CYCLOHYDROLASE 1"/>
    <property type="match status" value="1"/>
</dbReference>
<sequence length="203" mass="22650">MKSTDTARPTREEAEAAVRTLIRWTGDDPTREGLIDTPKRVVKAYEEFFAGYAEDPRDVLSRTFEEVEGYDEVIALTGIRFESHCEHHMVPIIGTAHVAYLPDRRVVGISKLARLVEVFAKRLQIQEKMTVQVADALYEVLQPRGVAVVIEAAHECMTTRGVHKPGVAMVTSRMLGAFREDARTRREFFDLIGRSGGSGSCGV</sequence>
<dbReference type="HAMAP" id="MF_00223">
    <property type="entry name" value="FolE"/>
    <property type="match status" value="1"/>
</dbReference>
<dbReference type="FunFam" id="1.10.286.10:FF:000001">
    <property type="entry name" value="GTP cyclohydrolase 1"/>
    <property type="match status" value="1"/>
</dbReference>
<name>F5RDN6_METUF</name>
<dbReference type="NCBIfam" id="TIGR00063">
    <property type="entry name" value="folE"/>
    <property type="match status" value="1"/>
</dbReference>
<evidence type="ECO:0000256" key="7">
    <source>
        <dbReference type="HAMAP-Rule" id="MF_00223"/>
    </source>
</evidence>
<dbReference type="SUPFAM" id="SSF55620">
    <property type="entry name" value="Tetrahydrobiopterin biosynthesis enzymes-like"/>
    <property type="match status" value="1"/>
</dbReference>
<dbReference type="Gene3D" id="1.10.286.10">
    <property type="match status" value="1"/>
</dbReference>
<comment type="caution">
    <text evidence="9">The sequence shown here is derived from an EMBL/GenBank/DDBJ whole genome shotgun (WGS) entry which is preliminary data.</text>
</comment>
<comment type="subunit">
    <text evidence="4">Toroid-shaped homodecamer, composed of two pentamers of five dimers.</text>
</comment>
<dbReference type="PROSITE" id="PS00860">
    <property type="entry name" value="GTP_CYCLOHYDROL_1_2"/>
    <property type="match status" value="1"/>
</dbReference>
<dbReference type="PANTHER" id="PTHR11109">
    <property type="entry name" value="GTP CYCLOHYDROLASE I"/>
    <property type="match status" value="1"/>
</dbReference>
<dbReference type="Proteomes" id="UP000005019">
    <property type="component" value="Unassembled WGS sequence"/>
</dbReference>
<dbReference type="GO" id="GO:0005737">
    <property type="term" value="C:cytoplasm"/>
    <property type="evidence" value="ECO:0007669"/>
    <property type="project" value="TreeGrafter"/>
</dbReference>
<dbReference type="RefSeq" id="WP_008061954.1">
    <property type="nucleotide sequence ID" value="NZ_AFHG01000052.1"/>
</dbReference>